<feature type="domain" description="Tyr recombinase" evidence="5">
    <location>
        <begin position="174"/>
        <end position="365"/>
    </location>
</feature>
<evidence type="ECO:0000256" key="2">
    <source>
        <dbReference type="ARBA" id="ARBA00022908"/>
    </source>
</evidence>
<dbReference type="Proteomes" id="UP000248395">
    <property type="component" value="Unassembled WGS sequence"/>
</dbReference>
<dbReference type="InterPro" id="IPR015094">
    <property type="entry name" value="Integrase_lambda-typ_DNA-bd_N"/>
</dbReference>
<keyword evidence="7" id="KW-1185">Reference proteome</keyword>
<dbReference type="SUPFAM" id="SSF56349">
    <property type="entry name" value="DNA breaking-rejoining enzymes"/>
    <property type="match status" value="1"/>
</dbReference>
<proteinExistence type="inferred from homology"/>
<dbReference type="Pfam" id="PF22022">
    <property type="entry name" value="Phage_int_M"/>
    <property type="match status" value="1"/>
</dbReference>
<evidence type="ECO:0000256" key="1">
    <source>
        <dbReference type="ARBA" id="ARBA00008857"/>
    </source>
</evidence>
<protein>
    <submittedName>
        <fullName evidence="6">Phage integrase family protein</fullName>
    </submittedName>
</protein>
<dbReference type="GO" id="GO:0003677">
    <property type="term" value="F:DNA binding"/>
    <property type="evidence" value="ECO:0007669"/>
    <property type="project" value="UniProtKB-KW"/>
</dbReference>
<dbReference type="Gene3D" id="3.30.160.60">
    <property type="entry name" value="Classic Zinc Finger"/>
    <property type="match status" value="1"/>
</dbReference>
<name>A0A318JVM2_9NEIS</name>
<keyword evidence="2" id="KW-0229">DNA integration</keyword>
<comment type="similarity">
    <text evidence="1">Belongs to the 'phage' integrase family.</text>
</comment>
<sequence length="371" mass="41939">MGRRRTAANRGLPPNLYQRRGYYAWRDPRDGKEYGLGLDKKSAISQAIEANLLVTGHYNHHRLIDRVTGAADRTCIDWHQRYMHILEARDVKPRSIVSAKDQLRAAMKKWGNKPLEHITVLDVADLLKTWTDAGKIRMASSVRSRLVDFFREAIAAGWTISNPADATKIHGLKTKRGRLGLDGFKAILASAEKDTKRKWAGTAIKLAILTGQRRDDISNFKPTDVYDGYLHIIQEKTQTRLRLSLSLKLKEFPWTLGDVIDECMKSGVKNPETLIHARQFAYRISAGSKLRPELLTRVFADHRDTAGLGDGPNPPTFHEIRSLSGRLYEEAYGERFAQQILGHRRASTTAIYLDTRGSEWTTVSPPNQSAK</sequence>
<dbReference type="EMBL" id="QJKC01000005">
    <property type="protein sequence ID" value="PXX49030.1"/>
    <property type="molecule type" value="Genomic_DNA"/>
</dbReference>
<evidence type="ECO:0000313" key="7">
    <source>
        <dbReference type="Proteomes" id="UP000248395"/>
    </source>
</evidence>
<gene>
    <name evidence="6" type="ORF">DFR38_10566</name>
</gene>
<dbReference type="Gene3D" id="1.10.443.10">
    <property type="entry name" value="Intergrase catalytic core"/>
    <property type="match status" value="1"/>
</dbReference>
<comment type="caution">
    <text evidence="6">The sequence shown here is derived from an EMBL/GenBank/DDBJ whole genome shotgun (WGS) entry which is preliminary data.</text>
</comment>
<dbReference type="InterPro" id="IPR053876">
    <property type="entry name" value="Phage_int_M"/>
</dbReference>
<evidence type="ECO:0000256" key="3">
    <source>
        <dbReference type="ARBA" id="ARBA00023125"/>
    </source>
</evidence>
<organism evidence="6 7">
    <name type="scientific">Aquitalea magnusonii</name>
    <dbReference type="NCBI Taxonomy" id="332411"/>
    <lineage>
        <taxon>Bacteria</taxon>
        <taxon>Pseudomonadati</taxon>
        <taxon>Pseudomonadota</taxon>
        <taxon>Betaproteobacteria</taxon>
        <taxon>Neisseriales</taxon>
        <taxon>Chromobacteriaceae</taxon>
        <taxon>Aquitalea</taxon>
    </lineage>
</organism>
<reference evidence="6 7" key="1">
    <citation type="submission" date="2018-05" db="EMBL/GenBank/DDBJ databases">
        <title>Genomic Encyclopedia of Type Strains, Phase IV (KMG-IV): sequencing the most valuable type-strain genomes for metagenomic binning, comparative biology and taxonomic classification.</title>
        <authorList>
            <person name="Goeker M."/>
        </authorList>
    </citation>
    <scope>NUCLEOTIDE SEQUENCE [LARGE SCALE GENOMIC DNA]</scope>
    <source>
        <strain evidence="6 7">DSM 25134</strain>
    </source>
</reference>
<evidence type="ECO:0000256" key="4">
    <source>
        <dbReference type="ARBA" id="ARBA00023172"/>
    </source>
</evidence>
<dbReference type="InterPro" id="IPR016177">
    <property type="entry name" value="DNA-bd_dom_sf"/>
</dbReference>
<dbReference type="GO" id="GO:0008907">
    <property type="term" value="F:integrase activity"/>
    <property type="evidence" value="ECO:0007669"/>
    <property type="project" value="InterPro"/>
</dbReference>
<dbReference type="AlphaFoldDB" id="A0A318JVM2"/>
<keyword evidence="4" id="KW-0233">DNA recombination</keyword>
<dbReference type="InterPro" id="IPR011010">
    <property type="entry name" value="DNA_brk_join_enz"/>
</dbReference>
<evidence type="ECO:0000313" key="6">
    <source>
        <dbReference type="EMBL" id="PXX49030.1"/>
    </source>
</evidence>
<dbReference type="Pfam" id="PF09003">
    <property type="entry name" value="Arm-DNA-bind_1"/>
    <property type="match status" value="1"/>
</dbReference>
<keyword evidence="3" id="KW-0238">DNA-binding</keyword>
<dbReference type="InterPro" id="IPR002104">
    <property type="entry name" value="Integrase_catalytic"/>
</dbReference>
<dbReference type="PROSITE" id="PS51898">
    <property type="entry name" value="TYR_RECOMBINASE"/>
    <property type="match status" value="1"/>
</dbReference>
<dbReference type="Gene3D" id="1.10.150.130">
    <property type="match status" value="1"/>
</dbReference>
<dbReference type="GO" id="GO:0006310">
    <property type="term" value="P:DNA recombination"/>
    <property type="evidence" value="ECO:0007669"/>
    <property type="project" value="UniProtKB-KW"/>
</dbReference>
<dbReference type="RefSeq" id="WP_082693462.1">
    <property type="nucleotide sequence ID" value="NZ_LNQU01000063.1"/>
</dbReference>
<dbReference type="OrthoDB" id="8781634at2"/>
<dbReference type="InterPro" id="IPR013762">
    <property type="entry name" value="Integrase-like_cat_sf"/>
</dbReference>
<dbReference type="SUPFAM" id="SSF54171">
    <property type="entry name" value="DNA-binding domain"/>
    <property type="match status" value="1"/>
</dbReference>
<dbReference type="InterPro" id="IPR010998">
    <property type="entry name" value="Integrase_recombinase_N"/>
</dbReference>
<evidence type="ECO:0000259" key="5">
    <source>
        <dbReference type="PROSITE" id="PS51898"/>
    </source>
</evidence>
<dbReference type="Pfam" id="PF00589">
    <property type="entry name" value="Phage_integrase"/>
    <property type="match status" value="1"/>
</dbReference>
<accession>A0A318JVM2</accession>